<dbReference type="AlphaFoldDB" id="A0A242BDY0"/>
<dbReference type="Proteomes" id="UP000194885">
    <property type="component" value="Unassembled WGS sequence"/>
</dbReference>
<dbReference type="RefSeq" id="WP_086323350.1">
    <property type="nucleotide sequence ID" value="NZ_NGKW01000003.1"/>
</dbReference>
<gene>
    <name evidence="1" type="ORF">A5810_001507</name>
</gene>
<protein>
    <recommendedName>
        <fullName evidence="3">Type II toxin-antitoxin system RelE/ParE family toxin</fullName>
    </recommendedName>
</protein>
<name>A0A242BDY0_ENTFC</name>
<dbReference type="Pfam" id="PF05973">
    <property type="entry name" value="Gp49"/>
    <property type="match status" value="1"/>
</dbReference>
<sequence length="119" mass="14308">MEKIVFESYQRKNGHDEFLEWIKLLPKKDSAKLLRIIAETEKNGLLVAQRLKWVKKIDANLYELRSKVGSNSQRAFYFHVVDNRYIITHGFTKKTEKTPKQEIEHAKELRKEWYDNENQ</sequence>
<accession>A0A242BDY0</accession>
<evidence type="ECO:0008006" key="3">
    <source>
        <dbReference type="Google" id="ProtNLM"/>
    </source>
</evidence>
<dbReference type="EMBL" id="NGKW01000003">
    <property type="protein sequence ID" value="OTN93631.1"/>
    <property type="molecule type" value="Genomic_DNA"/>
</dbReference>
<comment type="caution">
    <text evidence="1">The sequence shown here is derived from an EMBL/GenBank/DDBJ whole genome shotgun (WGS) entry which is preliminary data.</text>
</comment>
<proteinExistence type="predicted"/>
<evidence type="ECO:0000313" key="2">
    <source>
        <dbReference type="Proteomes" id="UP000194885"/>
    </source>
</evidence>
<evidence type="ECO:0000313" key="1">
    <source>
        <dbReference type="EMBL" id="OTN93631.1"/>
    </source>
</evidence>
<organism evidence="1 2">
    <name type="scientific">Enterococcus faecium</name>
    <name type="common">Streptococcus faecium</name>
    <dbReference type="NCBI Taxonomy" id="1352"/>
    <lineage>
        <taxon>Bacteria</taxon>
        <taxon>Bacillati</taxon>
        <taxon>Bacillota</taxon>
        <taxon>Bacilli</taxon>
        <taxon>Lactobacillales</taxon>
        <taxon>Enterococcaceae</taxon>
        <taxon>Enterococcus</taxon>
    </lineage>
</organism>
<reference evidence="1 2" key="1">
    <citation type="submission" date="2017-05" db="EMBL/GenBank/DDBJ databases">
        <title>The Genome Sequence of Enterococcus faecium 7H8_DIV0219.</title>
        <authorList>
            <consortium name="The Broad Institute Genomics Platform"/>
            <consortium name="The Broad Institute Genomic Center for Infectious Diseases"/>
            <person name="Earl A."/>
            <person name="Manson A."/>
            <person name="Schwartman J."/>
            <person name="Gilmore M."/>
            <person name="Abouelleil A."/>
            <person name="Cao P."/>
            <person name="Chapman S."/>
            <person name="Cusick C."/>
            <person name="Shea T."/>
            <person name="Young S."/>
            <person name="Neafsey D."/>
            <person name="Nusbaum C."/>
            <person name="Birren B."/>
        </authorList>
    </citation>
    <scope>NUCLEOTIDE SEQUENCE [LARGE SCALE GENOMIC DNA]</scope>
    <source>
        <strain evidence="1 2">7H8_DIV0219</strain>
    </source>
</reference>
<dbReference type="InterPro" id="IPR009241">
    <property type="entry name" value="HigB-like"/>
</dbReference>